<evidence type="ECO:0000256" key="1">
    <source>
        <dbReference type="ARBA" id="ARBA00009943"/>
    </source>
</evidence>
<evidence type="ECO:0000256" key="4">
    <source>
        <dbReference type="ARBA" id="ARBA00022960"/>
    </source>
</evidence>
<gene>
    <name evidence="8" type="ORF">HMPREF1315_0227</name>
</gene>
<dbReference type="SUPFAM" id="SSF55729">
    <property type="entry name" value="Acyl-CoA N-acyltransferases (Nat)"/>
    <property type="match status" value="2"/>
</dbReference>
<organism evidence="8 9">
    <name type="scientific">Bifidobacterium longum subsp. longum 2-2B</name>
    <dbReference type="NCBI Taxonomy" id="1161745"/>
    <lineage>
        <taxon>Bacteria</taxon>
        <taxon>Bacillati</taxon>
        <taxon>Actinomycetota</taxon>
        <taxon>Actinomycetes</taxon>
        <taxon>Bifidobacteriales</taxon>
        <taxon>Bifidobacteriaceae</taxon>
        <taxon>Bifidobacterium</taxon>
    </lineage>
</organism>
<dbReference type="Gene3D" id="1.20.58.90">
    <property type="match status" value="1"/>
</dbReference>
<keyword evidence="6" id="KW-0012">Acyltransferase</keyword>
<dbReference type="EMBL" id="AJTJ01000139">
    <property type="protein sequence ID" value="EIJ21396.1"/>
    <property type="molecule type" value="Genomic_DNA"/>
</dbReference>
<evidence type="ECO:0000256" key="3">
    <source>
        <dbReference type="ARBA" id="ARBA00022679"/>
    </source>
</evidence>
<evidence type="ECO:0000256" key="7">
    <source>
        <dbReference type="ARBA" id="ARBA00023316"/>
    </source>
</evidence>
<keyword evidence="4" id="KW-0133">Cell shape</keyword>
<dbReference type="InterPro" id="IPR003447">
    <property type="entry name" value="FEMABX"/>
</dbReference>
<dbReference type="Gene3D" id="3.40.630.30">
    <property type="match status" value="2"/>
</dbReference>
<dbReference type="GO" id="GO:0008360">
    <property type="term" value="P:regulation of cell shape"/>
    <property type="evidence" value="ECO:0007669"/>
    <property type="project" value="UniProtKB-KW"/>
</dbReference>
<dbReference type="GO" id="GO:0016755">
    <property type="term" value="F:aminoacyltransferase activity"/>
    <property type="evidence" value="ECO:0007669"/>
    <property type="project" value="InterPro"/>
</dbReference>
<dbReference type="InterPro" id="IPR016181">
    <property type="entry name" value="Acyl_CoA_acyltransferase"/>
</dbReference>
<evidence type="ECO:0000256" key="5">
    <source>
        <dbReference type="ARBA" id="ARBA00022984"/>
    </source>
</evidence>
<sequence length="445" mass="50479">MTRKTDLRDHAHAMPHHNGRTELIYDITPITFNQLDLLSAGHPQGGFQQTGHMAHLAEPDVDDMDLIGVTRNGVLSAGCLIAWTRGRLGLEGSIWLGPLCALDDPKLLEHITRGIRLAARRRHAVSVTCWPNIEYQRHDADGNPIGAPDTMILDAYRSCGWKHQGFDTGYGKVVNRWNWIRTFDGIKDERTLLASYKPRTRWSVNRAKTSGVQIRELTANDLGMFASIEQKTARRRGFTARDENYYRRFKETFGSRAHFMLAEIHAGELLTRLTAEYDKLAERLDLLRTQYENHPTSRIKRQEDDITRNLTAMEHRLNEARALASRGSVIPVACALFVEHRREIVYLTAGALPEYRSYQAPALLVHEGMLRLCVNRSRMPRFNMYGITGVFNDPDDEGRGVLEFKQGFDGHAEELVGACTLPTSTIRYKLVEAVHAIKPLKKAGR</sequence>
<comment type="similarity">
    <text evidence="1">Belongs to the FemABX family.</text>
</comment>
<dbReference type="GO" id="GO:0071555">
    <property type="term" value="P:cell wall organization"/>
    <property type="evidence" value="ECO:0007669"/>
    <property type="project" value="UniProtKB-KW"/>
</dbReference>
<accession>A0AAV3FHK2</accession>
<dbReference type="AlphaFoldDB" id="A0AAV3FHK2"/>
<keyword evidence="2" id="KW-0963">Cytoplasm</keyword>
<evidence type="ECO:0000313" key="9">
    <source>
        <dbReference type="Proteomes" id="UP000005929"/>
    </source>
</evidence>
<dbReference type="Pfam" id="PF02388">
    <property type="entry name" value="FemAB"/>
    <property type="match status" value="1"/>
</dbReference>
<dbReference type="RefSeq" id="WP_007058432.1">
    <property type="nucleotide sequence ID" value="NZ_AJTJ01000139.1"/>
</dbReference>
<dbReference type="GO" id="GO:0009252">
    <property type="term" value="P:peptidoglycan biosynthetic process"/>
    <property type="evidence" value="ECO:0007669"/>
    <property type="project" value="UniProtKB-KW"/>
</dbReference>
<comment type="caution">
    <text evidence="8">The sequence shown here is derived from an EMBL/GenBank/DDBJ whole genome shotgun (WGS) entry which is preliminary data.</text>
</comment>
<dbReference type="Proteomes" id="UP000005929">
    <property type="component" value="Unassembled WGS sequence"/>
</dbReference>
<dbReference type="PROSITE" id="PS51191">
    <property type="entry name" value="FEMABX"/>
    <property type="match status" value="1"/>
</dbReference>
<keyword evidence="3" id="KW-0808">Transferase</keyword>
<evidence type="ECO:0000256" key="2">
    <source>
        <dbReference type="ARBA" id="ARBA00022490"/>
    </source>
</evidence>
<dbReference type="PANTHER" id="PTHR36174">
    <property type="entry name" value="LIPID II:GLYCINE GLYCYLTRANSFERASE"/>
    <property type="match status" value="1"/>
</dbReference>
<evidence type="ECO:0000256" key="6">
    <source>
        <dbReference type="ARBA" id="ARBA00023315"/>
    </source>
</evidence>
<dbReference type="PANTHER" id="PTHR36174:SF2">
    <property type="entry name" value="AMINOACYLTRANSFERASE FEMA"/>
    <property type="match status" value="1"/>
</dbReference>
<evidence type="ECO:0000313" key="8">
    <source>
        <dbReference type="EMBL" id="EIJ21396.1"/>
    </source>
</evidence>
<reference evidence="8 9" key="1">
    <citation type="journal article" date="2013" name="Genome Announc.">
        <title>Draft Genome Sequences of Two Pairs of Human Intestinal Bifidobacterium longum subsp. longum Strains, 44B and 1-6B and 35B and 2-2B, Consecutively Isolated from Two Children after a 5-Year Time Period.</title>
        <authorList>
            <person name="Shkoporov A.N."/>
            <person name="Efimov B.A."/>
            <person name="Khokhlova E.V."/>
            <person name="Chaplin A.V."/>
            <person name="Kafarskaya L.I."/>
            <person name="Durkin A.S."/>
            <person name="McCorrison J."/>
            <person name="Torralba M."/>
            <person name="Gillis M."/>
            <person name="Sutton G."/>
            <person name="Weibel D.B."/>
            <person name="Nelson K.E."/>
            <person name="Smeianov V.V."/>
        </authorList>
    </citation>
    <scope>NUCLEOTIDE SEQUENCE [LARGE SCALE GENOMIC DNA]</scope>
    <source>
        <strain evidence="8 9">2-2B</strain>
    </source>
</reference>
<name>A0AAV3FHK2_BIFLL</name>
<keyword evidence="7" id="KW-0961">Cell wall biogenesis/degradation</keyword>
<dbReference type="InterPro" id="IPR050644">
    <property type="entry name" value="PG_Glycine_Bridge_Synth"/>
</dbReference>
<proteinExistence type="inferred from homology"/>
<protein>
    <submittedName>
        <fullName evidence="8">FemAB family protein</fullName>
    </submittedName>
</protein>
<keyword evidence="5" id="KW-0573">Peptidoglycan synthesis</keyword>